<dbReference type="AlphaFoldDB" id="A0AAD7NKE7"/>
<accession>A0AAD7NKE7</accession>
<protein>
    <submittedName>
        <fullName evidence="1">Uncharacterized protein</fullName>
    </submittedName>
</protein>
<evidence type="ECO:0000313" key="1">
    <source>
        <dbReference type="EMBL" id="KAJ7765461.1"/>
    </source>
</evidence>
<dbReference type="Proteomes" id="UP001215280">
    <property type="component" value="Unassembled WGS sequence"/>
</dbReference>
<name>A0AAD7NKE7_9AGAR</name>
<comment type="caution">
    <text evidence="1">The sequence shown here is derived from an EMBL/GenBank/DDBJ whole genome shotgun (WGS) entry which is preliminary data.</text>
</comment>
<proteinExistence type="predicted"/>
<organism evidence="1 2">
    <name type="scientific">Mycena maculata</name>
    <dbReference type="NCBI Taxonomy" id="230809"/>
    <lineage>
        <taxon>Eukaryota</taxon>
        <taxon>Fungi</taxon>
        <taxon>Dikarya</taxon>
        <taxon>Basidiomycota</taxon>
        <taxon>Agaricomycotina</taxon>
        <taxon>Agaricomycetes</taxon>
        <taxon>Agaricomycetidae</taxon>
        <taxon>Agaricales</taxon>
        <taxon>Marasmiineae</taxon>
        <taxon>Mycenaceae</taxon>
        <taxon>Mycena</taxon>
    </lineage>
</organism>
<gene>
    <name evidence="1" type="ORF">DFH07DRAFT_770169</name>
</gene>
<reference evidence="1" key="1">
    <citation type="submission" date="2023-03" db="EMBL/GenBank/DDBJ databases">
        <title>Massive genome expansion in bonnet fungi (Mycena s.s.) driven by repeated elements and novel gene families across ecological guilds.</title>
        <authorList>
            <consortium name="Lawrence Berkeley National Laboratory"/>
            <person name="Harder C.B."/>
            <person name="Miyauchi S."/>
            <person name="Viragh M."/>
            <person name="Kuo A."/>
            <person name="Thoen E."/>
            <person name="Andreopoulos B."/>
            <person name="Lu D."/>
            <person name="Skrede I."/>
            <person name="Drula E."/>
            <person name="Henrissat B."/>
            <person name="Morin E."/>
            <person name="Kohler A."/>
            <person name="Barry K."/>
            <person name="LaButti K."/>
            <person name="Morin E."/>
            <person name="Salamov A."/>
            <person name="Lipzen A."/>
            <person name="Mereny Z."/>
            <person name="Hegedus B."/>
            <person name="Baldrian P."/>
            <person name="Stursova M."/>
            <person name="Weitz H."/>
            <person name="Taylor A."/>
            <person name="Grigoriev I.V."/>
            <person name="Nagy L.G."/>
            <person name="Martin F."/>
            <person name="Kauserud H."/>
        </authorList>
    </citation>
    <scope>NUCLEOTIDE SEQUENCE</scope>
    <source>
        <strain evidence="1">CBHHK188m</strain>
    </source>
</reference>
<evidence type="ECO:0000313" key="2">
    <source>
        <dbReference type="Proteomes" id="UP001215280"/>
    </source>
</evidence>
<keyword evidence="2" id="KW-1185">Reference proteome</keyword>
<dbReference type="EMBL" id="JARJLG010000035">
    <property type="protein sequence ID" value="KAJ7765461.1"/>
    <property type="molecule type" value="Genomic_DNA"/>
</dbReference>
<sequence>MVRAAPKKNARQLQLGLEFILDSIELATDLLMKTPASMPCLLLVFPSRNYTIAVAPSMDAISAASTDKYNGSLDEDPERIAHHVLGIPNPGWMRVPGGARRALVWYSYIKEQDQDLLRG</sequence>